<dbReference type="SUPFAM" id="SSF51905">
    <property type="entry name" value="FAD/NAD(P)-binding domain"/>
    <property type="match status" value="1"/>
</dbReference>
<dbReference type="GO" id="GO:0008083">
    <property type="term" value="F:growth factor activity"/>
    <property type="evidence" value="ECO:0007669"/>
    <property type="project" value="TreeGrafter"/>
</dbReference>
<feature type="domain" description="EF-hand" evidence="5">
    <location>
        <begin position="544"/>
        <end position="577"/>
    </location>
</feature>
<reference evidence="7 8" key="1">
    <citation type="submission" date="2013-11" db="EMBL/GenBank/DDBJ databases">
        <title>The Damaraland mole rat (Fukomys damarensis) genome and evolution of African mole rats.</title>
        <authorList>
            <person name="Gladyshev V.N."/>
            <person name="Fang X."/>
        </authorList>
    </citation>
    <scope>NUCLEOTIDE SEQUENCE [LARGE SCALE GENOMIC DNA]</scope>
    <source>
        <tissue evidence="7">Liver</tissue>
    </source>
</reference>
<dbReference type="SUPFAM" id="SSF47473">
    <property type="entry name" value="EF-hand"/>
    <property type="match status" value="1"/>
</dbReference>
<dbReference type="InterPro" id="IPR029731">
    <property type="entry name" value="OSGIN1/2"/>
</dbReference>
<dbReference type="InterPro" id="IPR002048">
    <property type="entry name" value="EF_hand_dom"/>
</dbReference>
<dbReference type="Gene3D" id="1.10.238.10">
    <property type="entry name" value="EF-hand"/>
    <property type="match status" value="1"/>
</dbReference>
<feature type="compositionally biased region" description="Polar residues" evidence="4">
    <location>
        <begin position="47"/>
        <end position="65"/>
    </location>
</feature>
<dbReference type="GO" id="GO:0005509">
    <property type="term" value="F:calcium ion binding"/>
    <property type="evidence" value="ECO:0007669"/>
    <property type="project" value="InterPro"/>
</dbReference>
<dbReference type="GO" id="GO:0030308">
    <property type="term" value="P:negative regulation of cell growth"/>
    <property type="evidence" value="ECO:0007669"/>
    <property type="project" value="TreeGrafter"/>
</dbReference>
<protein>
    <submittedName>
        <fullName evidence="7">Oxidative stress-induced growth inhibitor 1</fullName>
    </submittedName>
</protein>
<feature type="region of interest" description="Disordered" evidence="4">
    <location>
        <begin position="111"/>
        <end position="133"/>
    </location>
</feature>
<evidence type="ECO:0000256" key="1">
    <source>
        <dbReference type="ARBA" id="ARBA00022723"/>
    </source>
</evidence>
<keyword evidence="3" id="KW-0809">Transit peptide</keyword>
<feature type="domain" description="ABM" evidence="6">
    <location>
        <begin position="735"/>
        <end position="823"/>
    </location>
</feature>
<dbReference type="PANTHER" id="PTHR15192:SF15">
    <property type="entry name" value="OXIDATIVE STRESS-INDUCED GROWTH INHIBITOR 1"/>
    <property type="match status" value="1"/>
</dbReference>
<dbReference type="AlphaFoldDB" id="A0A091DZQ9"/>
<dbReference type="InterPro" id="IPR011992">
    <property type="entry name" value="EF-hand-dom_pair"/>
</dbReference>
<evidence type="ECO:0000259" key="5">
    <source>
        <dbReference type="PROSITE" id="PS50222"/>
    </source>
</evidence>
<dbReference type="Gene3D" id="3.30.70.100">
    <property type="match status" value="1"/>
</dbReference>
<name>A0A091DZQ9_FUKDA</name>
<evidence type="ECO:0000313" key="8">
    <source>
        <dbReference type="Proteomes" id="UP000028990"/>
    </source>
</evidence>
<feature type="compositionally biased region" description="Basic and acidic residues" evidence="4">
    <location>
        <begin position="647"/>
        <end position="657"/>
    </location>
</feature>
<evidence type="ECO:0000256" key="2">
    <source>
        <dbReference type="ARBA" id="ARBA00022837"/>
    </source>
</evidence>
<feature type="compositionally biased region" description="Polar residues" evidence="4">
    <location>
        <begin position="18"/>
        <end position="30"/>
    </location>
</feature>
<organism evidence="7 8">
    <name type="scientific">Fukomys damarensis</name>
    <name type="common">Damaraland mole rat</name>
    <name type="synonym">Cryptomys damarensis</name>
    <dbReference type="NCBI Taxonomy" id="885580"/>
    <lineage>
        <taxon>Eukaryota</taxon>
        <taxon>Metazoa</taxon>
        <taxon>Chordata</taxon>
        <taxon>Craniata</taxon>
        <taxon>Vertebrata</taxon>
        <taxon>Euteleostomi</taxon>
        <taxon>Mammalia</taxon>
        <taxon>Eutheria</taxon>
        <taxon>Euarchontoglires</taxon>
        <taxon>Glires</taxon>
        <taxon>Rodentia</taxon>
        <taxon>Hystricomorpha</taxon>
        <taxon>Bathyergidae</taxon>
        <taxon>Fukomys</taxon>
    </lineage>
</organism>
<dbReference type="PROSITE" id="PS00018">
    <property type="entry name" value="EF_HAND_1"/>
    <property type="match status" value="2"/>
</dbReference>
<evidence type="ECO:0000256" key="3">
    <source>
        <dbReference type="ARBA" id="ARBA00022946"/>
    </source>
</evidence>
<dbReference type="CDD" id="cd00051">
    <property type="entry name" value="EFh"/>
    <property type="match status" value="1"/>
</dbReference>
<evidence type="ECO:0000313" key="7">
    <source>
        <dbReference type="EMBL" id="KFO35765.1"/>
    </source>
</evidence>
<keyword evidence="1" id="KW-0479">Metal-binding</keyword>
<sequence length="835" mass="91749">MDEDGVGTTDAAVHTPISMASSGPSSRPAQTCLCQLAASQPCERWQQPRSKASNSLRDPGTSTASEFPLRPGARGSLHLLPGRQHGPHHVIPSISQKPPFLFQGLAEVSEPGDLASGQLPAPAMSESRKDQMGTSSLEPLPVIIIGNGPSGICLSYLLSGHTPYVKPDAVHPHPLLQRKLTEASGCCLLDQDLDYLSEGLEGRSQSPVALLFDALLRPDTDFGGTSDSVLSWKQQEERAVPHLVLGRGPPGGAWHAIEGSMVTLSQGEWMGLPDLQVKDWMRGKRGSLRNSRATAGDIARYYRDYVTKKGLKHNFVSGALVTGVQWGTAEPKGPGALFRVTGILTTEDQCQQPFSLWAHTDAVLYARHCGLPVIHAFRRPVDDPGLVFNQLPRMLYPEYHKVHQMMREQSARSPSPYEGYCSLPGHRPLLFKEDGQAVLCTPHGHQQVFGVSLVLVLIGSHPDLSFLPGAGANLTADPEQPLSAKRNPIDVDPFTYQSTRQEGLYALGPLAGDSFIFRRADKNDDGKLSLEEFQLFFADGVLDEKELEGLFHTIDLDNTNHVDTKELCDYFVDHMGDYEDVLASLETLNHSVLKAMGYTKKVYEGGSNVDRFVTRFLLKETANQIQSLLSSVESAVEAIEEQTSQIRQDHGKPDHGTVESWYGSSAPPYAPSPKLAAVEQGKSLLPVLGDTKEESLDAQISRLAELIGRLETKTLWFDLQQRLSDDDEGTNMHLQLVRQEMAVCPEQLGEFLGSLRQYLRSTAGAGPCFHIAAVRLADGCTFVIYEFWETEEEWKRHLQSSVCKAFRHVKVDTLSQPEVLSRISVPAAWCTVGRD</sequence>
<keyword evidence="8" id="KW-1185">Reference proteome</keyword>
<dbReference type="InterPro" id="IPR018247">
    <property type="entry name" value="EF_Hand_1_Ca_BS"/>
</dbReference>
<dbReference type="SUPFAM" id="SSF54909">
    <property type="entry name" value="Dimeric alpha+beta barrel"/>
    <property type="match status" value="1"/>
</dbReference>
<dbReference type="eggNOG" id="ENOG502QRUC">
    <property type="taxonomic scope" value="Eukaryota"/>
</dbReference>
<dbReference type="PROSITE" id="PS50222">
    <property type="entry name" value="EF_HAND_2"/>
    <property type="match status" value="2"/>
</dbReference>
<dbReference type="Pfam" id="PF03992">
    <property type="entry name" value="ABM"/>
    <property type="match status" value="1"/>
</dbReference>
<dbReference type="InterPro" id="IPR011008">
    <property type="entry name" value="Dimeric_a/b-barrel"/>
</dbReference>
<evidence type="ECO:0000259" key="6">
    <source>
        <dbReference type="PROSITE" id="PS51725"/>
    </source>
</evidence>
<feature type="region of interest" description="Disordered" evidence="4">
    <location>
        <begin position="43"/>
        <end position="89"/>
    </location>
</feature>
<dbReference type="InterPro" id="IPR007138">
    <property type="entry name" value="ABM_dom"/>
</dbReference>
<dbReference type="PANTHER" id="PTHR15192">
    <property type="entry name" value="PROTEIN CBG05349"/>
    <property type="match status" value="1"/>
</dbReference>
<feature type="region of interest" description="Disordered" evidence="4">
    <location>
        <begin position="643"/>
        <end position="664"/>
    </location>
</feature>
<dbReference type="InterPro" id="IPR036188">
    <property type="entry name" value="FAD/NAD-bd_sf"/>
</dbReference>
<accession>A0A091DZQ9</accession>
<feature type="region of interest" description="Disordered" evidence="4">
    <location>
        <begin position="1"/>
        <end position="30"/>
    </location>
</feature>
<dbReference type="STRING" id="885580.ENSFDAP00000017010"/>
<evidence type="ECO:0000256" key="4">
    <source>
        <dbReference type="SAM" id="MobiDB-lite"/>
    </source>
</evidence>
<dbReference type="Proteomes" id="UP000028990">
    <property type="component" value="Unassembled WGS sequence"/>
</dbReference>
<gene>
    <name evidence="7" type="ORF">H920_02833</name>
</gene>
<dbReference type="EMBL" id="KN121664">
    <property type="protein sequence ID" value="KFO35765.1"/>
    <property type="molecule type" value="Genomic_DNA"/>
</dbReference>
<proteinExistence type="predicted"/>
<keyword evidence="2" id="KW-0106">Calcium</keyword>
<dbReference type="PROSITE" id="PS51725">
    <property type="entry name" value="ABM"/>
    <property type="match status" value="1"/>
</dbReference>
<feature type="domain" description="EF-hand" evidence="5">
    <location>
        <begin position="516"/>
        <end position="543"/>
    </location>
</feature>
<dbReference type="FunFam" id="3.30.70.100:FF:000028">
    <property type="entry name" value="N-terminal EF-hand calcium-binding protein 2"/>
    <property type="match status" value="1"/>
</dbReference>